<dbReference type="GO" id="GO:0016020">
    <property type="term" value="C:membrane"/>
    <property type="evidence" value="ECO:0007669"/>
    <property type="project" value="InterPro"/>
</dbReference>
<evidence type="ECO:0000256" key="1">
    <source>
        <dbReference type="ARBA" id="ARBA00001936"/>
    </source>
</evidence>
<dbReference type="InterPro" id="IPR048307">
    <property type="entry name" value="STT3_N"/>
</dbReference>
<evidence type="ECO:0000313" key="18">
    <source>
        <dbReference type="EMBL" id="PKZ29465.1"/>
    </source>
</evidence>
<feature type="domain" description="STT3/PglB/AglB core" evidence="17">
    <location>
        <begin position="440"/>
        <end position="569"/>
    </location>
</feature>
<keyword evidence="7" id="KW-0808">Transferase</keyword>
<proteinExistence type="inferred from homology"/>
<accession>A0A2I1NAU0</accession>
<dbReference type="PANTHER" id="PTHR13872:SF1">
    <property type="entry name" value="DOLICHYL-DIPHOSPHOOLIGOSACCHARIDE--PROTEIN GLYCOSYLTRANSFERASE SUBUNIT STT3B"/>
    <property type="match status" value="1"/>
</dbReference>
<comment type="cofactor">
    <cofactor evidence="2">
        <name>Mg(2+)</name>
        <dbReference type="ChEBI" id="CHEBI:18420"/>
    </cofactor>
</comment>
<dbReference type="UniPathway" id="UPA00378"/>
<evidence type="ECO:0000256" key="11">
    <source>
        <dbReference type="ARBA" id="ARBA00022989"/>
    </source>
</evidence>
<gene>
    <name evidence="18" type="ORF">CYJ41_03680</name>
</gene>
<dbReference type="GO" id="GO:0046872">
    <property type="term" value="F:metal ion binding"/>
    <property type="evidence" value="ECO:0007669"/>
    <property type="project" value="UniProtKB-KW"/>
</dbReference>
<feature type="domain" description="Oligosaccharyl transferase STT3 N-terminal" evidence="15">
    <location>
        <begin position="26"/>
        <end position="382"/>
    </location>
</feature>
<feature type="transmembrane region" description="Helical" evidence="14">
    <location>
        <begin position="259"/>
        <end position="279"/>
    </location>
</feature>
<sequence length="694" mass="79361">MAKFDFNNKTWISAFIIISFLFGVVCRLYWVWWAGEFSEMKFGDIVMINTNDGYAFAEGARDIIAGFHQPNDLSYVDHSMSKFTAFVAKILPFEFESVILYMSVFLSSLLVIPLILISKEFKAIPAGIIASFTSVIANSYYNRTMAGYYDTDMLNIVLPCFVLWGLIRASLKEKPCIIAPLFVLISLWWYPSSFTLNLALFGTFFLYTLVFQRKVLANYQNLILYLVSLINIAIFIKFIAILVLYFVFKKGLSFKKSAIIGGVVFLVFAILGGLNSVFFNLQFYILRDLSEIKTTNYIFFNVNQTIQESGIIDYDYFMDRISSEAALFFLSVLGYVLLCFKNRAFLLSLPILGLGFLALKAGLRFTIYAVPIMGLGLGYFLYFIVKSFKFKDGLNIIISFILAILCSIPAILHIKEYKSPTVFFAPEVEVLNNLKNIANREDYALAWWDYGYPIRYYSDVKTLIDGGKHLGNQNFPVSFALFKDEVSSANMARLIVEYTEKQYKEKFPNILDQILKDYNLKDADDLLLSLSFRDFALPKKTRDVYYYLPKRMSNIFDTVILFSNLDLKTGKSKNKPFFNTSYAVSGSADGILLNNGIVLSPDLKTLKLADQSFNIKTFYEVENKNGKFSKNVTHLNKDGFLSLILVKNDGTFIILDDEALKSSYVQLFYLENYDEKLFEPVILTPLAKVYKLKI</sequence>
<dbReference type="Pfam" id="PF18527">
    <property type="entry name" value="STT3_PglB_C"/>
    <property type="match status" value="1"/>
</dbReference>
<comment type="similarity">
    <text evidence="5">Belongs to the STT3 family.</text>
</comment>
<evidence type="ECO:0000256" key="14">
    <source>
        <dbReference type="SAM" id="Phobius"/>
    </source>
</evidence>
<keyword evidence="9" id="KW-0479">Metal-binding</keyword>
<reference evidence="18 19" key="1">
    <citation type="submission" date="2017-12" db="EMBL/GenBank/DDBJ databases">
        <title>Phylogenetic diversity of female urinary microbiome.</title>
        <authorList>
            <person name="Thomas-White K."/>
            <person name="Wolfe A.J."/>
        </authorList>
    </citation>
    <scope>NUCLEOTIDE SEQUENCE [LARGE SCALE GENOMIC DNA]</scope>
    <source>
        <strain evidence="18 19">UMB0112</strain>
    </source>
</reference>
<keyword evidence="10" id="KW-0460">Magnesium</keyword>
<dbReference type="Pfam" id="PF21436">
    <property type="entry name" value="STT3-PglB_core"/>
    <property type="match status" value="1"/>
</dbReference>
<feature type="transmembrane region" description="Helical" evidence="14">
    <location>
        <begin position="98"/>
        <end position="116"/>
    </location>
</feature>
<evidence type="ECO:0000256" key="3">
    <source>
        <dbReference type="ARBA" id="ARBA00004127"/>
    </source>
</evidence>
<keyword evidence="6" id="KW-0328">Glycosyltransferase</keyword>
<evidence type="ECO:0000256" key="8">
    <source>
        <dbReference type="ARBA" id="ARBA00022692"/>
    </source>
</evidence>
<organism evidence="18 19">
    <name type="scientific">Campylobacter ureolyticus</name>
    <dbReference type="NCBI Taxonomy" id="827"/>
    <lineage>
        <taxon>Bacteria</taxon>
        <taxon>Pseudomonadati</taxon>
        <taxon>Campylobacterota</taxon>
        <taxon>Epsilonproteobacteria</taxon>
        <taxon>Campylobacterales</taxon>
        <taxon>Campylobacteraceae</taxon>
        <taxon>Campylobacter</taxon>
    </lineage>
</organism>
<dbReference type="InterPro" id="IPR048999">
    <property type="entry name" value="STT3-PglB_core"/>
</dbReference>
<evidence type="ECO:0000256" key="12">
    <source>
        <dbReference type="ARBA" id="ARBA00023136"/>
    </source>
</evidence>
<keyword evidence="8 14" id="KW-0812">Transmembrane</keyword>
<comment type="caution">
    <text evidence="18">The sequence shown here is derived from an EMBL/GenBank/DDBJ whole genome shotgun (WGS) entry which is preliminary data.</text>
</comment>
<dbReference type="Proteomes" id="UP000234639">
    <property type="component" value="Unassembled WGS sequence"/>
</dbReference>
<evidence type="ECO:0000256" key="9">
    <source>
        <dbReference type="ARBA" id="ARBA00022723"/>
    </source>
</evidence>
<evidence type="ECO:0000259" key="17">
    <source>
        <dbReference type="Pfam" id="PF21436"/>
    </source>
</evidence>
<dbReference type="InterPro" id="IPR003674">
    <property type="entry name" value="Oligo_trans_STT3"/>
</dbReference>
<evidence type="ECO:0000259" key="15">
    <source>
        <dbReference type="Pfam" id="PF02516"/>
    </source>
</evidence>
<evidence type="ECO:0000256" key="10">
    <source>
        <dbReference type="ARBA" id="ARBA00022842"/>
    </source>
</evidence>
<comment type="pathway">
    <text evidence="4">Protein modification; protein glycosylation.</text>
</comment>
<dbReference type="Pfam" id="PF02516">
    <property type="entry name" value="STT3"/>
    <property type="match status" value="1"/>
</dbReference>
<evidence type="ECO:0000313" key="19">
    <source>
        <dbReference type="Proteomes" id="UP000234639"/>
    </source>
</evidence>
<feature type="transmembrane region" description="Helical" evidence="14">
    <location>
        <begin position="367"/>
        <end position="385"/>
    </location>
</feature>
<feature type="transmembrane region" description="Helical" evidence="14">
    <location>
        <begin position="394"/>
        <end position="414"/>
    </location>
</feature>
<feature type="transmembrane region" description="Helical" evidence="14">
    <location>
        <begin position="153"/>
        <end position="171"/>
    </location>
</feature>
<feature type="transmembrane region" description="Helical" evidence="14">
    <location>
        <begin position="321"/>
        <end position="338"/>
    </location>
</feature>
<dbReference type="GO" id="GO:0004576">
    <property type="term" value="F:oligosaccharyl transferase activity"/>
    <property type="evidence" value="ECO:0007669"/>
    <property type="project" value="InterPro"/>
</dbReference>
<evidence type="ECO:0000256" key="6">
    <source>
        <dbReference type="ARBA" id="ARBA00022676"/>
    </source>
</evidence>
<evidence type="ECO:0000259" key="16">
    <source>
        <dbReference type="Pfam" id="PF18527"/>
    </source>
</evidence>
<evidence type="ECO:0000256" key="2">
    <source>
        <dbReference type="ARBA" id="ARBA00001946"/>
    </source>
</evidence>
<feature type="transmembrane region" description="Helical" evidence="14">
    <location>
        <begin position="183"/>
        <end position="210"/>
    </location>
</feature>
<feature type="transmembrane region" description="Helical" evidence="14">
    <location>
        <begin position="12"/>
        <end position="32"/>
    </location>
</feature>
<dbReference type="AlphaFoldDB" id="A0A2I1NAU0"/>
<evidence type="ECO:0000256" key="4">
    <source>
        <dbReference type="ARBA" id="ARBA00004922"/>
    </source>
</evidence>
<dbReference type="Gene3D" id="3.40.1380.40">
    <property type="match status" value="1"/>
</dbReference>
<keyword evidence="13" id="KW-0464">Manganese</keyword>
<name>A0A2I1NAU0_9BACT</name>
<dbReference type="EMBL" id="PKHU01000003">
    <property type="protein sequence ID" value="PKZ29465.1"/>
    <property type="molecule type" value="Genomic_DNA"/>
</dbReference>
<feature type="domain" description="STT3 subunit PglB C-terminal" evidence="16">
    <location>
        <begin position="577"/>
        <end position="655"/>
    </location>
</feature>
<dbReference type="InterPro" id="IPR041563">
    <property type="entry name" value="STT3_PglB_C"/>
</dbReference>
<feature type="transmembrane region" description="Helical" evidence="14">
    <location>
        <begin position="222"/>
        <end position="247"/>
    </location>
</feature>
<evidence type="ECO:0000256" key="5">
    <source>
        <dbReference type="ARBA" id="ARBA00010810"/>
    </source>
</evidence>
<dbReference type="PANTHER" id="PTHR13872">
    <property type="entry name" value="DOLICHYL-DIPHOSPHOOLIGOSACCHARIDE--PROTEIN GLYCOSYLTRANSFERASE SUBUNIT"/>
    <property type="match status" value="1"/>
</dbReference>
<comment type="cofactor">
    <cofactor evidence="1">
        <name>Mn(2+)</name>
        <dbReference type="ChEBI" id="CHEBI:29035"/>
    </cofactor>
</comment>
<evidence type="ECO:0000256" key="13">
    <source>
        <dbReference type="ARBA" id="ARBA00023211"/>
    </source>
</evidence>
<dbReference type="RefSeq" id="WP_101637041.1">
    <property type="nucleotide sequence ID" value="NZ_PKHU01000003.1"/>
</dbReference>
<dbReference type="GO" id="GO:0012505">
    <property type="term" value="C:endomembrane system"/>
    <property type="evidence" value="ECO:0007669"/>
    <property type="project" value="UniProtKB-SubCell"/>
</dbReference>
<keyword evidence="11 14" id="KW-1133">Transmembrane helix</keyword>
<protein>
    <submittedName>
        <fullName evidence="18">General glycosylation pathway protein</fullName>
    </submittedName>
</protein>
<evidence type="ECO:0000256" key="7">
    <source>
        <dbReference type="ARBA" id="ARBA00022679"/>
    </source>
</evidence>
<keyword evidence="12 14" id="KW-0472">Membrane</keyword>
<comment type="subcellular location">
    <subcellularLocation>
        <location evidence="3">Endomembrane system</location>
        <topology evidence="3">Multi-pass membrane protein</topology>
    </subcellularLocation>
</comment>